<dbReference type="InterPro" id="IPR050235">
    <property type="entry name" value="CK1_Ser-Thr_kinase"/>
</dbReference>
<keyword evidence="6" id="KW-1185">Reference proteome</keyword>
<proteinExistence type="predicted"/>
<sequence>MEMLGKSLEAREQNDRLQGLGGQGGPPRFNNQTAVLVADQVLRRIEYLHSKGIVHRDIKPENFMFGIKSR</sequence>
<dbReference type="InterPro" id="IPR000719">
    <property type="entry name" value="Prot_kinase_dom"/>
</dbReference>
<dbReference type="EMBL" id="CAJNDS010002450">
    <property type="protein sequence ID" value="CAE7480735.1"/>
    <property type="molecule type" value="Genomic_DNA"/>
</dbReference>
<feature type="region of interest" description="Disordered" evidence="3">
    <location>
        <begin position="1"/>
        <end position="29"/>
    </location>
</feature>
<comment type="caution">
    <text evidence="5">The sequence shown here is derived from an EMBL/GenBank/DDBJ whole genome shotgun (WGS) entry which is preliminary data.</text>
</comment>
<reference evidence="5" key="1">
    <citation type="submission" date="2021-02" db="EMBL/GenBank/DDBJ databases">
        <authorList>
            <person name="Dougan E. K."/>
            <person name="Rhodes N."/>
            <person name="Thang M."/>
            <person name="Chan C."/>
        </authorList>
    </citation>
    <scope>NUCLEOTIDE SEQUENCE</scope>
</reference>
<evidence type="ECO:0000256" key="1">
    <source>
        <dbReference type="ARBA" id="ARBA00012513"/>
    </source>
</evidence>
<dbReference type="AlphaFoldDB" id="A0A812SEF4"/>
<feature type="non-terminal residue" evidence="5">
    <location>
        <position position="1"/>
    </location>
</feature>
<dbReference type="InterPro" id="IPR011009">
    <property type="entry name" value="Kinase-like_dom_sf"/>
</dbReference>
<organism evidence="5 6">
    <name type="scientific">Symbiodinium natans</name>
    <dbReference type="NCBI Taxonomy" id="878477"/>
    <lineage>
        <taxon>Eukaryota</taxon>
        <taxon>Sar</taxon>
        <taxon>Alveolata</taxon>
        <taxon>Dinophyceae</taxon>
        <taxon>Suessiales</taxon>
        <taxon>Symbiodiniaceae</taxon>
        <taxon>Symbiodinium</taxon>
    </lineage>
</organism>
<evidence type="ECO:0000256" key="3">
    <source>
        <dbReference type="SAM" id="MobiDB-lite"/>
    </source>
</evidence>
<dbReference type="GO" id="GO:0004674">
    <property type="term" value="F:protein serine/threonine kinase activity"/>
    <property type="evidence" value="ECO:0007669"/>
    <property type="project" value="UniProtKB-EC"/>
</dbReference>
<dbReference type="Pfam" id="PF00069">
    <property type="entry name" value="Pkinase"/>
    <property type="match status" value="1"/>
</dbReference>
<name>A0A812SEF4_9DINO</name>
<protein>
    <recommendedName>
        <fullName evidence="2">Casein kinase I</fullName>
        <ecNumber evidence="1">2.7.11.1</ecNumber>
    </recommendedName>
</protein>
<dbReference type="PROSITE" id="PS50011">
    <property type="entry name" value="PROTEIN_KINASE_DOM"/>
    <property type="match status" value="1"/>
</dbReference>
<gene>
    <name evidence="5" type="primary">CKL3</name>
    <name evidence="5" type="ORF">SNAT2548_LOCUS26990</name>
</gene>
<feature type="domain" description="Protein kinase" evidence="4">
    <location>
        <begin position="1"/>
        <end position="70"/>
    </location>
</feature>
<dbReference type="PANTHER" id="PTHR11909">
    <property type="entry name" value="CASEIN KINASE-RELATED"/>
    <property type="match status" value="1"/>
</dbReference>
<dbReference type="EC" id="2.7.11.1" evidence="1"/>
<dbReference type="Gene3D" id="1.10.510.10">
    <property type="entry name" value="Transferase(Phosphotransferase) domain 1"/>
    <property type="match status" value="1"/>
</dbReference>
<dbReference type="InterPro" id="IPR008271">
    <property type="entry name" value="Ser/Thr_kinase_AS"/>
</dbReference>
<dbReference type="GO" id="GO:0005524">
    <property type="term" value="F:ATP binding"/>
    <property type="evidence" value="ECO:0007669"/>
    <property type="project" value="InterPro"/>
</dbReference>
<dbReference type="PROSITE" id="PS00108">
    <property type="entry name" value="PROTEIN_KINASE_ST"/>
    <property type="match status" value="1"/>
</dbReference>
<dbReference type="Proteomes" id="UP000604046">
    <property type="component" value="Unassembled WGS sequence"/>
</dbReference>
<evidence type="ECO:0000313" key="5">
    <source>
        <dbReference type="EMBL" id="CAE7480735.1"/>
    </source>
</evidence>
<dbReference type="SUPFAM" id="SSF56112">
    <property type="entry name" value="Protein kinase-like (PK-like)"/>
    <property type="match status" value="1"/>
</dbReference>
<accession>A0A812SEF4</accession>
<evidence type="ECO:0000256" key="2">
    <source>
        <dbReference type="ARBA" id="ARBA00023860"/>
    </source>
</evidence>
<evidence type="ECO:0000313" key="6">
    <source>
        <dbReference type="Proteomes" id="UP000604046"/>
    </source>
</evidence>
<dbReference type="OrthoDB" id="5800476at2759"/>
<evidence type="ECO:0000259" key="4">
    <source>
        <dbReference type="PROSITE" id="PS50011"/>
    </source>
</evidence>